<comment type="caution">
    <text evidence="1">The sequence shown here is derived from an EMBL/GenBank/DDBJ whole genome shotgun (WGS) entry which is preliminary data.</text>
</comment>
<gene>
    <name evidence="1" type="ORF">HS088_TW02G00732</name>
</gene>
<dbReference type="Proteomes" id="UP000593562">
    <property type="component" value="Unassembled WGS sequence"/>
</dbReference>
<accession>A0A7J7DZA7</accession>
<sequence>MSGPNTTIFTFILQKLKTQQIHNQNPVFEHCNNLSVDFVLGHNQNPANTQWKPRKKILNMKARGAEKNKQKIMKATGVIKIERELRRHCIRWTLVFDGVESSTDPCLQRIGVFDEGAVFDGAEFLTVATSSYFTNFVRSGQGVRNMEREVMERFDENSPKIGVYSIFWLGEHDS</sequence>
<reference evidence="1 2" key="1">
    <citation type="journal article" date="2020" name="Nat. Commun.">
        <title>Genome of Tripterygium wilfordii and identification of cytochrome P450 involved in triptolide biosynthesis.</title>
        <authorList>
            <person name="Tu L."/>
            <person name="Su P."/>
            <person name="Zhang Z."/>
            <person name="Gao L."/>
            <person name="Wang J."/>
            <person name="Hu T."/>
            <person name="Zhou J."/>
            <person name="Zhang Y."/>
            <person name="Zhao Y."/>
            <person name="Liu Y."/>
            <person name="Song Y."/>
            <person name="Tong Y."/>
            <person name="Lu Y."/>
            <person name="Yang J."/>
            <person name="Xu C."/>
            <person name="Jia M."/>
            <person name="Peters R.J."/>
            <person name="Huang L."/>
            <person name="Gao W."/>
        </authorList>
    </citation>
    <scope>NUCLEOTIDE SEQUENCE [LARGE SCALE GENOMIC DNA]</scope>
    <source>
        <strain evidence="2">cv. XIE 37</strain>
        <tissue evidence="1">Leaf</tissue>
    </source>
</reference>
<evidence type="ECO:0000313" key="1">
    <source>
        <dbReference type="EMBL" id="KAF5751715.1"/>
    </source>
</evidence>
<proteinExistence type="predicted"/>
<keyword evidence="2" id="KW-1185">Reference proteome</keyword>
<name>A0A7J7DZA7_TRIWF</name>
<protein>
    <submittedName>
        <fullName evidence="1">Uncharacterized protein</fullName>
    </submittedName>
</protein>
<evidence type="ECO:0000313" key="2">
    <source>
        <dbReference type="Proteomes" id="UP000593562"/>
    </source>
</evidence>
<dbReference type="InParanoid" id="A0A7J7DZA7"/>
<dbReference type="AlphaFoldDB" id="A0A7J7DZA7"/>
<dbReference type="EMBL" id="JAAARO010000002">
    <property type="protein sequence ID" value="KAF5751715.1"/>
    <property type="molecule type" value="Genomic_DNA"/>
</dbReference>
<organism evidence="1 2">
    <name type="scientific">Tripterygium wilfordii</name>
    <name type="common">Thunder God vine</name>
    <dbReference type="NCBI Taxonomy" id="458696"/>
    <lineage>
        <taxon>Eukaryota</taxon>
        <taxon>Viridiplantae</taxon>
        <taxon>Streptophyta</taxon>
        <taxon>Embryophyta</taxon>
        <taxon>Tracheophyta</taxon>
        <taxon>Spermatophyta</taxon>
        <taxon>Magnoliopsida</taxon>
        <taxon>eudicotyledons</taxon>
        <taxon>Gunneridae</taxon>
        <taxon>Pentapetalae</taxon>
        <taxon>rosids</taxon>
        <taxon>fabids</taxon>
        <taxon>Celastrales</taxon>
        <taxon>Celastraceae</taxon>
        <taxon>Tripterygium</taxon>
    </lineage>
</organism>